<dbReference type="OMA" id="RTTENWA"/>
<proteinExistence type="predicted"/>
<dbReference type="HOGENOM" id="CLU_715818_0_0_1"/>
<protein>
    <recommendedName>
        <fullName evidence="4">Phosphodiester glycosidase domain-containing protein</fullName>
    </recommendedName>
</protein>
<accession>A0A066XH53</accession>
<evidence type="ECO:0000313" key="2">
    <source>
        <dbReference type="EMBL" id="KDN68222.1"/>
    </source>
</evidence>
<sequence length="342" mass="38604">MWSPIHHALLLVLVVSSYGAAQANPPIYQHYDVGSAKAYHFRTTENWAEDKHVRRSAKIQSIMQKMHPNGLFTAVVMPKTAMSIVGERDGGTVIPSYFFKNVEPDKDYIFIEGGFFIKPARDDLNVNADKDLRLDVDQPLLPQAEITRMGYWPVGRSSIKPGYVNPPKLDRPWYHKLTGDDGSYFYAAPSLKGDNSFDYTKHKQLRYFIDEDRKHRTIESSTPGGLATSNQPNERAAAMELPDKTRVVFAYNSGRDDGLRIHEWQELIDTFTREYFNKGVSESTFTLNLDGGGSIYIGWVRNDECKVLALGGTQGKLPALPYSPPSGKKHRPIATMVKFELL</sequence>
<dbReference type="Proteomes" id="UP000027238">
    <property type="component" value="Unassembled WGS sequence"/>
</dbReference>
<gene>
    <name evidence="2" type="ORF">CSUB01_12212</name>
</gene>
<evidence type="ECO:0000256" key="1">
    <source>
        <dbReference type="SAM" id="SignalP"/>
    </source>
</evidence>
<reference evidence="3" key="1">
    <citation type="journal article" date="2014" name="Genome Announc.">
        <title>Draft genome sequence of Colletotrichum sublineola, a destructive pathogen of cultivated sorghum.</title>
        <authorList>
            <person name="Baroncelli R."/>
            <person name="Sanz-Martin J.M."/>
            <person name="Rech G.E."/>
            <person name="Sukno S.A."/>
            <person name="Thon M.R."/>
        </authorList>
    </citation>
    <scope>NUCLEOTIDE SEQUENCE [LARGE SCALE GENOMIC DNA]</scope>
    <source>
        <strain evidence="3">TX430BB</strain>
    </source>
</reference>
<dbReference type="OrthoDB" id="5188439at2759"/>
<keyword evidence="3" id="KW-1185">Reference proteome</keyword>
<feature type="signal peptide" evidence="1">
    <location>
        <begin position="1"/>
        <end position="23"/>
    </location>
</feature>
<evidence type="ECO:0008006" key="4">
    <source>
        <dbReference type="Google" id="ProtNLM"/>
    </source>
</evidence>
<dbReference type="AlphaFoldDB" id="A0A066XH53"/>
<dbReference type="eggNOG" id="ENOG502T56N">
    <property type="taxonomic scope" value="Eukaryota"/>
</dbReference>
<evidence type="ECO:0000313" key="3">
    <source>
        <dbReference type="Proteomes" id="UP000027238"/>
    </source>
</evidence>
<keyword evidence="1" id="KW-0732">Signal</keyword>
<feature type="chain" id="PRO_5001630236" description="Phosphodiester glycosidase domain-containing protein" evidence="1">
    <location>
        <begin position="24"/>
        <end position="342"/>
    </location>
</feature>
<name>A0A066XH53_COLSU</name>
<comment type="caution">
    <text evidence="2">The sequence shown here is derived from an EMBL/GenBank/DDBJ whole genome shotgun (WGS) entry which is preliminary data.</text>
</comment>
<organism evidence="2 3">
    <name type="scientific">Colletotrichum sublineola</name>
    <name type="common">Sorghum anthracnose fungus</name>
    <dbReference type="NCBI Taxonomy" id="1173701"/>
    <lineage>
        <taxon>Eukaryota</taxon>
        <taxon>Fungi</taxon>
        <taxon>Dikarya</taxon>
        <taxon>Ascomycota</taxon>
        <taxon>Pezizomycotina</taxon>
        <taxon>Sordariomycetes</taxon>
        <taxon>Hypocreomycetidae</taxon>
        <taxon>Glomerellales</taxon>
        <taxon>Glomerellaceae</taxon>
        <taxon>Colletotrichum</taxon>
        <taxon>Colletotrichum graminicola species complex</taxon>
    </lineage>
</organism>
<dbReference type="EMBL" id="JMSE01000699">
    <property type="protein sequence ID" value="KDN68222.1"/>
    <property type="molecule type" value="Genomic_DNA"/>
</dbReference>